<evidence type="ECO:0000313" key="3">
    <source>
        <dbReference type="Proteomes" id="UP001341820"/>
    </source>
</evidence>
<proteinExistence type="predicted"/>
<reference evidence="2 3" key="1">
    <citation type="submission" date="2023-03" db="EMBL/GenBank/DDBJ databases">
        <title>Bacillus Genome Sequencing.</title>
        <authorList>
            <person name="Dunlap C."/>
        </authorList>
    </citation>
    <scope>NUCLEOTIDE SEQUENCE [LARGE SCALE GENOMIC DNA]</scope>
    <source>
        <strain evidence="2 3">B-4107</strain>
    </source>
</reference>
<dbReference type="Pfam" id="PF00376">
    <property type="entry name" value="MerR"/>
    <property type="match status" value="1"/>
</dbReference>
<keyword evidence="2" id="KW-0238">DNA-binding</keyword>
<organism evidence="2 3">
    <name type="scientific">Shouchella miscanthi</name>
    <dbReference type="NCBI Taxonomy" id="2598861"/>
    <lineage>
        <taxon>Bacteria</taxon>
        <taxon>Bacillati</taxon>
        <taxon>Bacillota</taxon>
        <taxon>Bacilli</taxon>
        <taxon>Bacillales</taxon>
        <taxon>Bacillaceae</taxon>
        <taxon>Shouchella</taxon>
    </lineage>
</organism>
<dbReference type="EMBL" id="JAROAS010000037">
    <property type="protein sequence ID" value="MED4129606.1"/>
    <property type="molecule type" value="Genomic_DNA"/>
</dbReference>
<evidence type="ECO:0000313" key="2">
    <source>
        <dbReference type="EMBL" id="MED4129606.1"/>
    </source>
</evidence>
<feature type="domain" description="HTH merR-type" evidence="1">
    <location>
        <begin position="1"/>
        <end position="34"/>
    </location>
</feature>
<comment type="caution">
    <text evidence="2">The sequence shown here is derived from an EMBL/GenBank/DDBJ whole genome shotgun (WGS) entry which is preliminary data.</text>
</comment>
<dbReference type="SMART" id="SM00422">
    <property type="entry name" value="HTH_MERR"/>
    <property type="match status" value="1"/>
</dbReference>
<dbReference type="RefSeq" id="WP_328238233.1">
    <property type="nucleotide sequence ID" value="NZ_JAROAS010000037.1"/>
</dbReference>
<dbReference type="Proteomes" id="UP001341820">
    <property type="component" value="Unassembled WGS sequence"/>
</dbReference>
<gene>
    <name evidence="2" type="ORF">P5F74_15840</name>
</gene>
<dbReference type="SUPFAM" id="SSF46955">
    <property type="entry name" value="Putative DNA-binding domain"/>
    <property type="match status" value="1"/>
</dbReference>
<dbReference type="InterPro" id="IPR000551">
    <property type="entry name" value="MerR-type_HTH_dom"/>
</dbReference>
<sequence length="115" mass="13682">MKIGEVSSQARISSSTLRYWEKKGYITSSRNENNKYRFFNSFQYIKILLMKLIQNAIYSNEVVEIKNSVRSLEDGDIEEARKIVVKCQQYLENRNKEQLHGLYFLYRLCSKLDLI</sequence>
<dbReference type="PROSITE" id="PS50937">
    <property type="entry name" value="HTH_MERR_2"/>
    <property type="match status" value="1"/>
</dbReference>
<protein>
    <submittedName>
        <fullName evidence="2">MerR family DNA-binding transcriptional regulator</fullName>
    </submittedName>
</protein>
<dbReference type="InterPro" id="IPR009061">
    <property type="entry name" value="DNA-bd_dom_put_sf"/>
</dbReference>
<evidence type="ECO:0000259" key="1">
    <source>
        <dbReference type="PROSITE" id="PS50937"/>
    </source>
</evidence>
<keyword evidence="3" id="KW-1185">Reference proteome</keyword>
<accession>A0ABU6NN45</accession>
<name>A0ABU6NN45_9BACI</name>
<dbReference type="Gene3D" id="1.10.1660.10">
    <property type="match status" value="1"/>
</dbReference>
<dbReference type="GO" id="GO:0003677">
    <property type="term" value="F:DNA binding"/>
    <property type="evidence" value="ECO:0007669"/>
    <property type="project" value="UniProtKB-KW"/>
</dbReference>